<dbReference type="InterPro" id="IPR056594">
    <property type="entry name" value="AT5G49610-like_b-prop"/>
</dbReference>
<sequence>MASPVRPTISMQSQRLRPTLNADLLREIFLRVVSPSDLARASAACVDFCRLIADPSFLRRYRSLHPPLLFGSISTHGLDPVQAPHPNAVAARDFVRTVDFSFRHLPGYASICDIRDGCILFSFIDHEKKRSLRDLAVCNPLSRAYHLVPPIPDDLLASFHLQEEHSIIDFETFLVPSGDVEETSFRVMGCVLGKMRMVVFIFSSGSGWSVGISTSWDALSLDEPENPHVLHSHHHAYGCFYWKVNYRDKLIKLDMNTMKLSTLDLPPDHDERSIAIVEAGDGKLAMFSQNENAPLNY</sequence>
<dbReference type="PANTHER" id="PTHR31264">
    <property type="entry name" value="OS07G0554500 PROTEIN-RELATED"/>
    <property type="match status" value="1"/>
</dbReference>
<comment type="caution">
    <text evidence="2">The sequence shown here is derived from an EMBL/GenBank/DDBJ whole genome shotgun (WGS) entry which is preliminary data.</text>
</comment>
<protein>
    <recommendedName>
        <fullName evidence="1">F-box protein AT5G49610-like beta-propeller domain-containing protein</fullName>
    </recommendedName>
</protein>
<organism evidence="2 3">
    <name type="scientific">Eragrostis curvula</name>
    <name type="common">weeping love grass</name>
    <dbReference type="NCBI Taxonomy" id="38414"/>
    <lineage>
        <taxon>Eukaryota</taxon>
        <taxon>Viridiplantae</taxon>
        <taxon>Streptophyta</taxon>
        <taxon>Embryophyta</taxon>
        <taxon>Tracheophyta</taxon>
        <taxon>Spermatophyta</taxon>
        <taxon>Magnoliopsida</taxon>
        <taxon>Liliopsida</taxon>
        <taxon>Poales</taxon>
        <taxon>Poaceae</taxon>
        <taxon>PACMAD clade</taxon>
        <taxon>Chloridoideae</taxon>
        <taxon>Eragrostideae</taxon>
        <taxon>Eragrostidinae</taxon>
        <taxon>Eragrostis</taxon>
    </lineage>
</organism>
<dbReference type="InterPro" id="IPR036047">
    <property type="entry name" value="F-box-like_dom_sf"/>
</dbReference>
<dbReference type="Pfam" id="PF23635">
    <property type="entry name" value="Beta-prop_AT5G49610-like"/>
    <property type="match status" value="1"/>
</dbReference>
<evidence type="ECO:0000259" key="1">
    <source>
        <dbReference type="Pfam" id="PF23635"/>
    </source>
</evidence>
<accession>A0A5J9VQV4</accession>
<proteinExistence type="predicted"/>
<dbReference type="EMBL" id="RWGY01000007">
    <property type="protein sequence ID" value="TVU38553.1"/>
    <property type="molecule type" value="Genomic_DNA"/>
</dbReference>
<dbReference type="OrthoDB" id="685304at2759"/>
<dbReference type="PANTHER" id="PTHR31264:SF3">
    <property type="entry name" value="OS07G0554100 PROTEIN"/>
    <property type="match status" value="1"/>
</dbReference>
<feature type="non-terminal residue" evidence="2">
    <location>
        <position position="1"/>
    </location>
</feature>
<name>A0A5J9VQV4_9POAL</name>
<dbReference type="SUPFAM" id="SSF81383">
    <property type="entry name" value="F-box domain"/>
    <property type="match status" value="1"/>
</dbReference>
<dbReference type="AlphaFoldDB" id="A0A5J9VQV4"/>
<evidence type="ECO:0000313" key="2">
    <source>
        <dbReference type="EMBL" id="TVU38553.1"/>
    </source>
</evidence>
<feature type="domain" description="F-box protein AT5G49610-like beta-propeller" evidence="1">
    <location>
        <begin position="110"/>
        <end position="283"/>
    </location>
</feature>
<gene>
    <name evidence="2" type="ORF">EJB05_11930</name>
</gene>
<dbReference type="Proteomes" id="UP000324897">
    <property type="component" value="Chromosome 4"/>
</dbReference>
<reference evidence="2 3" key="1">
    <citation type="journal article" date="2019" name="Sci. Rep.">
        <title>A high-quality genome of Eragrostis curvula grass provides insights into Poaceae evolution and supports new strategies to enhance forage quality.</title>
        <authorList>
            <person name="Carballo J."/>
            <person name="Santos B.A.C.M."/>
            <person name="Zappacosta D."/>
            <person name="Garbus I."/>
            <person name="Selva J.P."/>
            <person name="Gallo C.A."/>
            <person name="Diaz A."/>
            <person name="Albertini E."/>
            <person name="Caccamo M."/>
            <person name="Echenique V."/>
        </authorList>
    </citation>
    <scope>NUCLEOTIDE SEQUENCE [LARGE SCALE GENOMIC DNA]</scope>
    <source>
        <strain evidence="3">cv. Victoria</strain>
        <tissue evidence="2">Leaf</tissue>
    </source>
</reference>
<dbReference type="Gramene" id="TVU38553">
    <property type="protein sequence ID" value="TVU38553"/>
    <property type="gene ID" value="EJB05_11930"/>
</dbReference>
<evidence type="ECO:0000313" key="3">
    <source>
        <dbReference type="Proteomes" id="UP000324897"/>
    </source>
</evidence>
<keyword evidence="3" id="KW-1185">Reference proteome</keyword>